<evidence type="ECO:0000313" key="2">
    <source>
        <dbReference type="EMBL" id="MBB5707051.1"/>
    </source>
</evidence>
<feature type="transmembrane region" description="Helical" evidence="1">
    <location>
        <begin position="21"/>
        <end position="38"/>
    </location>
</feature>
<feature type="transmembrane region" description="Helical" evidence="1">
    <location>
        <begin position="213"/>
        <end position="236"/>
    </location>
</feature>
<keyword evidence="1" id="KW-0812">Transmembrane</keyword>
<reference evidence="2 3" key="1">
    <citation type="submission" date="2020-08" db="EMBL/GenBank/DDBJ databases">
        <title>Genomic Encyclopedia of Type Strains, Phase IV (KMG-IV): sequencing the most valuable type-strain genomes for metagenomic binning, comparative biology and taxonomic classification.</title>
        <authorList>
            <person name="Goeker M."/>
        </authorList>
    </citation>
    <scope>NUCLEOTIDE SEQUENCE [LARGE SCALE GENOMIC DNA]</scope>
    <source>
        <strain evidence="2 3">DSM 27163</strain>
    </source>
</reference>
<dbReference type="PANTHER" id="PTHR43471:SF1">
    <property type="entry name" value="ABC TRANSPORTER PERMEASE PROTEIN NOSY-RELATED"/>
    <property type="match status" value="1"/>
</dbReference>
<dbReference type="Pfam" id="PF12679">
    <property type="entry name" value="ABC2_membrane_2"/>
    <property type="match status" value="1"/>
</dbReference>
<comment type="caution">
    <text evidence="2">The sequence shown here is derived from an EMBL/GenBank/DDBJ whole genome shotgun (WGS) entry which is preliminary data.</text>
</comment>
<keyword evidence="1" id="KW-0472">Membrane</keyword>
<dbReference type="AlphaFoldDB" id="A0A7W9B6B1"/>
<proteinExistence type="predicted"/>
<dbReference type="GO" id="GO:0140359">
    <property type="term" value="F:ABC-type transporter activity"/>
    <property type="evidence" value="ECO:0007669"/>
    <property type="project" value="InterPro"/>
</dbReference>
<keyword evidence="1" id="KW-1133">Transmembrane helix</keyword>
<dbReference type="Proteomes" id="UP000537161">
    <property type="component" value="Unassembled WGS sequence"/>
</dbReference>
<evidence type="ECO:0000313" key="3">
    <source>
        <dbReference type="Proteomes" id="UP000537161"/>
    </source>
</evidence>
<feature type="transmembrane region" description="Helical" evidence="1">
    <location>
        <begin position="243"/>
        <end position="262"/>
    </location>
</feature>
<keyword evidence="3" id="KW-1185">Reference proteome</keyword>
<gene>
    <name evidence="2" type="ORF">FHR21_002413</name>
</gene>
<dbReference type="EMBL" id="JACIJH010000007">
    <property type="protein sequence ID" value="MBB5707051.1"/>
    <property type="molecule type" value="Genomic_DNA"/>
</dbReference>
<protein>
    <submittedName>
        <fullName evidence="2">ABC-2 type transport system permease protein</fullName>
    </submittedName>
</protein>
<dbReference type="PANTHER" id="PTHR43471">
    <property type="entry name" value="ABC TRANSPORTER PERMEASE"/>
    <property type="match status" value="1"/>
</dbReference>
<sequence>MIRDIARKEFICLIRDGRFKWAIVIMLLLLMTSFLTGYQRYQSLHSIQEASQARDNEQWLSQDKKNPHTAAHFGNYAYKPQGTLAFFDNGIGNYAGSVVWLEAHKTNFAQNRPAQDNGAVSRFGDLTPAMTLQVLLPLLIVLMGFSAFAGERESGTLRQVMSLGVSSRTLLLGKLLGTSAAVGLVALPAILIGVGVLTFGLPGDNAQVGQRGLLLLLFYLLYALAFLFLTLGVSAVARTAKGALIALIGFWAMATFILPKAAADISKMVTPTPTYSEFYHLARQTSLEGMKGAKGLLALPQGRHIETARRQLLKQYKVASVRDLPIYWVAYSMQIIEDRDYAIYQKFLGQLRETFFRQQAVQDRFGLLSPLIPLRSLSMATSGTGLVDQERFNQTVQDFRIGMIRQMNNELIENTTMKDPLYIAGEEVFGKVKPYRYNPPTLSESFEGQRMNLVLLAAWCALMAAFAFAAVRRLRAQ</sequence>
<organism evidence="2 3">
    <name type="scientific">Sphingopyxis panaciterrulae</name>
    <dbReference type="NCBI Taxonomy" id="462372"/>
    <lineage>
        <taxon>Bacteria</taxon>
        <taxon>Pseudomonadati</taxon>
        <taxon>Pseudomonadota</taxon>
        <taxon>Alphaproteobacteria</taxon>
        <taxon>Sphingomonadales</taxon>
        <taxon>Sphingomonadaceae</taxon>
        <taxon>Sphingopyxis</taxon>
    </lineage>
</organism>
<accession>A0A7W9B6B1</accession>
<dbReference type="RefSeq" id="WP_184098540.1">
    <property type="nucleotide sequence ID" value="NZ_JACIJH010000007.1"/>
</dbReference>
<feature type="transmembrane region" description="Helical" evidence="1">
    <location>
        <begin position="171"/>
        <end position="201"/>
    </location>
</feature>
<feature type="transmembrane region" description="Helical" evidence="1">
    <location>
        <begin position="453"/>
        <end position="471"/>
    </location>
</feature>
<evidence type="ECO:0000256" key="1">
    <source>
        <dbReference type="SAM" id="Phobius"/>
    </source>
</evidence>
<name>A0A7W9B6B1_9SPHN</name>
<feature type="transmembrane region" description="Helical" evidence="1">
    <location>
        <begin position="130"/>
        <end position="150"/>
    </location>
</feature>
<dbReference type="GO" id="GO:0005886">
    <property type="term" value="C:plasma membrane"/>
    <property type="evidence" value="ECO:0007669"/>
    <property type="project" value="UniProtKB-SubCell"/>
</dbReference>